<protein>
    <submittedName>
        <fullName evidence="1">Uncharacterized protein</fullName>
    </submittedName>
</protein>
<dbReference type="EMBL" id="JAKLTQ010000005">
    <property type="protein sequence ID" value="MCG2622123.1"/>
    <property type="molecule type" value="Genomic_DNA"/>
</dbReference>
<proteinExistence type="predicted"/>
<comment type="caution">
    <text evidence="1">The sequence shown here is derived from an EMBL/GenBank/DDBJ whole genome shotgun (WGS) entry which is preliminary data.</text>
</comment>
<accession>A0ABS9L6B2</accession>
<organism evidence="1 2">
    <name type="scientific">Arthrobacter hankyongi</name>
    <dbReference type="NCBI Taxonomy" id="2904801"/>
    <lineage>
        <taxon>Bacteria</taxon>
        <taxon>Bacillati</taxon>
        <taxon>Actinomycetota</taxon>
        <taxon>Actinomycetes</taxon>
        <taxon>Micrococcales</taxon>
        <taxon>Micrococcaceae</taxon>
        <taxon>Arthrobacter</taxon>
    </lineage>
</organism>
<sequence>MVQKLRVIVRVDLDTGSASIKVLGKLDGHTLIGLYSLIRRTSSITPGLTVEVDLRRAAAEPAALADLHETCAAGHLPARVDPRLSDCRLLVLEPNLDGSAVQLSA</sequence>
<dbReference type="RefSeq" id="WP_237820115.1">
    <property type="nucleotide sequence ID" value="NZ_JAKLTQ010000005.1"/>
</dbReference>
<name>A0ABS9L6B2_9MICC</name>
<evidence type="ECO:0000313" key="2">
    <source>
        <dbReference type="Proteomes" id="UP001165368"/>
    </source>
</evidence>
<keyword evidence="2" id="KW-1185">Reference proteome</keyword>
<evidence type="ECO:0000313" key="1">
    <source>
        <dbReference type="EMBL" id="MCG2622123.1"/>
    </source>
</evidence>
<reference evidence="1" key="1">
    <citation type="submission" date="2022-01" db="EMBL/GenBank/DDBJ databases">
        <authorList>
            <person name="Jo J.-H."/>
            <person name="Im W.-T."/>
        </authorList>
    </citation>
    <scope>NUCLEOTIDE SEQUENCE</scope>
    <source>
        <strain evidence="1">I2-34</strain>
    </source>
</reference>
<dbReference type="Proteomes" id="UP001165368">
    <property type="component" value="Unassembled WGS sequence"/>
</dbReference>
<gene>
    <name evidence="1" type="ORF">LVY72_09350</name>
</gene>